<dbReference type="PANTHER" id="PTHR21141:SF115">
    <property type="entry name" value="LARGE RIBOSOMAL SUBUNIT PROTEIN P2W"/>
    <property type="match status" value="1"/>
</dbReference>
<protein>
    <submittedName>
        <fullName evidence="8">60S acidic ribosomal protein P2-like</fullName>
    </submittedName>
</protein>
<gene>
    <name evidence="8" type="primary">LOC111309896</name>
</gene>
<dbReference type="InterPro" id="IPR044076">
    <property type="entry name" value="Ribosomal_P2"/>
</dbReference>
<dbReference type="Proteomes" id="UP000515121">
    <property type="component" value="Unplaced"/>
</dbReference>
<evidence type="ECO:0000313" key="7">
    <source>
        <dbReference type="Proteomes" id="UP000515121"/>
    </source>
</evidence>
<sequence length="116" mass="11680">MKVVAAYLLAALGGNTNPSAHDLKQILSSVGAEADDEKIELLLSQVKGKDMTELIAAGRQKLAAMPSAGAAVPGTAAAVGGPAGAAPSAAPSAVAPKEEEKIEEQSDDDMCFSLFD</sequence>
<dbReference type="InterPro" id="IPR038716">
    <property type="entry name" value="P1/P2_N_sf"/>
</dbReference>
<dbReference type="KEGG" id="dzi:111309896"/>
<keyword evidence="4" id="KW-0689">Ribosomal protein</keyword>
<feature type="region of interest" description="Disordered" evidence="6">
    <location>
        <begin position="77"/>
        <end position="116"/>
    </location>
</feature>
<dbReference type="Gene3D" id="1.10.10.1410">
    <property type="match status" value="1"/>
</dbReference>
<comment type="function">
    <text evidence="1">Plays an important role in the elongation step of protein synthesis.</text>
</comment>
<dbReference type="HAMAP" id="MF_01478">
    <property type="entry name" value="Ribosomal_L12_arch"/>
    <property type="match status" value="1"/>
</dbReference>
<dbReference type="Pfam" id="PF00428">
    <property type="entry name" value="Ribosomal_60s"/>
    <property type="match status" value="1"/>
</dbReference>
<dbReference type="GO" id="GO:0003735">
    <property type="term" value="F:structural constituent of ribosome"/>
    <property type="evidence" value="ECO:0007669"/>
    <property type="project" value="InterPro"/>
</dbReference>
<comment type="subunit">
    <text evidence="3">P1 and P2 exist as dimers at the large ribosomal subunit.</text>
</comment>
<accession>A0A6P6AIJ7</accession>
<evidence type="ECO:0000256" key="1">
    <source>
        <dbReference type="ARBA" id="ARBA00003362"/>
    </source>
</evidence>
<comment type="similarity">
    <text evidence="2">Belongs to the eukaryotic ribosomal protein P1/P2 family.</text>
</comment>
<organism evidence="7 8">
    <name type="scientific">Durio zibethinus</name>
    <name type="common">Durian</name>
    <dbReference type="NCBI Taxonomy" id="66656"/>
    <lineage>
        <taxon>Eukaryota</taxon>
        <taxon>Viridiplantae</taxon>
        <taxon>Streptophyta</taxon>
        <taxon>Embryophyta</taxon>
        <taxon>Tracheophyta</taxon>
        <taxon>Spermatophyta</taxon>
        <taxon>Magnoliopsida</taxon>
        <taxon>eudicotyledons</taxon>
        <taxon>Gunneridae</taxon>
        <taxon>Pentapetalae</taxon>
        <taxon>rosids</taxon>
        <taxon>malvids</taxon>
        <taxon>Malvales</taxon>
        <taxon>Malvaceae</taxon>
        <taxon>Helicteroideae</taxon>
        <taxon>Durio</taxon>
    </lineage>
</organism>
<dbReference type="GO" id="GO:0002182">
    <property type="term" value="P:cytoplasmic translational elongation"/>
    <property type="evidence" value="ECO:0007669"/>
    <property type="project" value="InterPro"/>
</dbReference>
<dbReference type="CDD" id="cd05833">
    <property type="entry name" value="Ribosomal_P2"/>
    <property type="match status" value="1"/>
</dbReference>
<proteinExistence type="inferred from homology"/>
<dbReference type="PANTHER" id="PTHR21141">
    <property type="entry name" value="60S ACIDIC RIBOSOMAL PROTEIN FAMILY MEMBER"/>
    <property type="match status" value="1"/>
</dbReference>
<keyword evidence="5" id="KW-0687">Ribonucleoprotein</keyword>
<dbReference type="InterPro" id="IPR027534">
    <property type="entry name" value="Ribosomal_P1/P2"/>
</dbReference>
<evidence type="ECO:0000256" key="4">
    <source>
        <dbReference type="ARBA" id="ARBA00022980"/>
    </source>
</evidence>
<reference evidence="8" key="1">
    <citation type="submission" date="2025-08" db="UniProtKB">
        <authorList>
            <consortium name="RefSeq"/>
        </authorList>
    </citation>
    <scope>IDENTIFICATION</scope>
    <source>
        <tissue evidence="8">Fruit stalk</tissue>
    </source>
</reference>
<dbReference type="AlphaFoldDB" id="A0A6P6AIJ7"/>
<evidence type="ECO:0000256" key="6">
    <source>
        <dbReference type="SAM" id="MobiDB-lite"/>
    </source>
</evidence>
<dbReference type="RefSeq" id="XP_022764628.1">
    <property type="nucleotide sequence ID" value="XM_022908893.1"/>
</dbReference>
<keyword evidence="7" id="KW-1185">Reference proteome</keyword>
<evidence type="ECO:0000256" key="3">
    <source>
        <dbReference type="ARBA" id="ARBA00011266"/>
    </source>
</evidence>
<dbReference type="GeneID" id="111309896"/>
<feature type="compositionally biased region" description="Low complexity" evidence="6">
    <location>
        <begin position="77"/>
        <end position="95"/>
    </location>
</feature>
<evidence type="ECO:0000313" key="8">
    <source>
        <dbReference type="RefSeq" id="XP_022764628.1"/>
    </source>
</evidence>
<evidence type="ECO:0000256" key="2">
    <source>
        <dbReference type="ARBA" id="ARBA00005436"/>
    </source>
</evidence>
<dbReference type="GO" id="GO:0022625">
    <property type="term" value="C:cytosolic large ribosomal subunit"/>
    <property type="evidence" value="ECO:0007669"/>
    <property type="project" value="InterPro"/>
</dbReference>
<dbReference type="FunFam" id="1.10.10.1410:FF:000002">
    <property type="entry name" value="60S acidic ribosomal protein P2"/>
    <property type="match status" value="1"/>
</dbReference>
<dbReference type="OrthoDB" id="1227494at2759"/>
<evidence type="ECO:0000256" key="5">
    <source>
        <dbReference type="ARBA" id="ARBA00023274"/>
    </source>
</evidence>
<name>A0A6P6AIJ7_DURZI</name>